<accession>A0ABR2VSE7</accession>
<dbReference type="Proteomes" id="UP001479436">
    <property type="component" value="Unassembled WGS sequence"/>
</dbReference>
<sequence>MASPSRIPKNPTIEANNKSLWQSYKSLSPRLRLGLGLFGIAFSFAGIYVSDRLEEKKPQDSKPEL</sequence>
<protein>
    <submittedName>
        <fullName evidence="2">Uncharacterized protein</fullName>
    </submittedName>
</protein>
<name>A0ABR2VSE7_9FUNG</name>
<feature type="transmembrane region" description="Helical" evidence="1">
    <location>
        <begin position="31"/>
        <end position="49"/>
    </location>
</feature>
<comment type="caution">
    <text evidence="2">The sequence shown here is derived from an EMBL/GenBank/DDBJ whole genome shotgun (WGS) entry which is preliminary data.</text>
</comment>
<keyword evidence="1" id="KW-1133">Transmembrane helix</keyword>
<keyword evidence="1" id="KW-0472">Membrane</keyword>
<reference evidence="2 3" key="1">
    <citation type="submission" date="2023-04" db="EMBL/GenBank/DDBJ databases">
        <title>Genome of Basidiobolus ranarum AG-B5.</title>
        <authorList>
            <person name="Stajich J.E."/>
            <person name="Carter-House D."/>
            <person name="Gryganskyi A."/>
        </authorList>
    </citation>
    <scope>NUCLEOTIDE SEQUENCE [LARGE SCALE GENOMIC DNA]</scope>
    <source>
        <strain evidence="2 3">AG-B5</strain>
    </source>
</reference>
<evidence type="ECO:0000313" key="3">
    <source>
        <dbReference type="Proteomes" id="UP001479436"/>
    </source>
</evidence>
<organism evidence="2 3">
    <name type="scientific">Basidiobolus ranarum</name>
    <dbReference type="NCBI Taxonomy" id="34480"/>
    <lineage>
        <taxon>Eukaryota</taxon>
        <taxon>Fungi</taxon>
        <taxon>Fungi incertae sedis</taxon>
        <taxon>Zoopagomycota</taxon>
        <taxon>Entomophthoromycotina</taxon>
        <taxon>Basidiobolomycetes</taxon>
        <taxon>Basidiobolales</taxon>
        <taxon>Basidiobolaceae</taxon>
        <taxon>Basidiobolus</taxon>
    </lineage>
</organism>
<dbReference type="EMBL" id="JASJQH010007934">
    <property type="protein sequence ID" value="KAK9696695.1"/>
    <property type="molecule type" value="Genomic_DNA"/>
</dbReference>
<keyword evidence="1" id="KW-0812">Transmembrane</keyword>
<evidence type="ECO:0000256" key="1">
    <source>
        <dbReference type="SAM" id="Phobius"/>
    </source>
</evidence>
<keyword evidence="3" id="KW-1185">Reference proteome</keyword>
<evidence type="ECO:0000313" key="2">
    <source>
        <dbReference type="EMBL" id="KAK9696695.1"/>
    </source>
</evidence>
<gene>
    <name evidence="2" type="ORF">K7432_012325</name>
</gene>
<proteinExistence type="predicted"/>